<organism evidence="2 3">
    <name type="scientific">Coccomyxa viridis</name>
    <dbReference type="NCBI Taxonomy" id="1274662"/>
    <lineage>
        <taxon>Eukaryota</taxon>
        <taxon>Viridiplantae</taxon>
        <taxon>Chlorophyta</taxon>
        <taxon>core chlorophytes</taxon>
        <taxon>Trebouxiophyceae</taxon>
        <taxon>Trebouxiophyceae incertae sedis</taxon>
        <taxon>Coccomyxaceae</taxon>
        <taxon>Coccomyxa</taxon>
    </lineage>
</organism>
<comment type="caution">
    <text evidence="2">The sequence shown here is derived from an EMBL/GenBank/DDBJ whole genome shotgun (WGS) entry which is preliminary data.</text>
</comment>
<reference evidence="2 3" key="1">
    <citation type="submission" date="2024-06" db="EMBL/GenBank/DDBJ databases">
        <authorList>
            <person name="Kraege A."/>
            <person name="Thomma B."/>
        </authorList>
    </citation>
    <scope>NUCLEOTIDE SEQUENCE [LARGE SCALE GENOMIC DNA]</scope>
</reference>
<feature type="transmembrane region" description="Helical" evidence="1">
    <location>
        <begin position="16"/>
        <end position="38"/>
    </location>
</feature>
<protein>
    <submittedName>
        <fullName evidence="2">G7104 protein</fullName>
    </submittedName>
</protein>
<feature type="transmembrane region" description="Helical" evidence="1">
    <location>
        <begin position="50"/>
        <end position="69"/>
    </location>
</feature>
<name>A0ABP1FZG2_9CHLO</name>
<keyword evidence="3" id="KW-1185">Reference proteome</keyword>
<accession>A0ABP1FZG2</accession>
<keyword evidence="1" id="KW-0812">Transmembrane</keyword>
<dbReference type="Proteomes" id="UP001497392">
    <property type="component" value="Unassembled WGS sequence"/>
</dbReference>
<proteinExistence type="predicted"/>
<gene>
    <name evidence="2" type="primary">g7104</name>
    <name evidence="2" type="ORF">VP750_LOCUS6080</name>
</gene>
<evidence type="ECO:0000256" key="1">
    <source>
        <dbReference type="SAM" id="Phobius"/>
    </source>
</evidence>
<sequence length="97" mass="10284">MANGARNASKVGAKGIITLLAMLLGVPLFVTAGHVAFLHGHPVVQSGVDYCCRLLITFVSVLMGMWGTVTLAACNPKAAAALGLEDLWEICPSWLFW</sequence>
<dbReference type="EMBL" id="CAXHTA020000010">
    <property type="protein sequence ID" value="CAL5224421.1"/>
    <property type="molecule type" value="Genomic_DNA"/>
</dbReference>
<evidence type="ECO:0000313" key="3">
    <source>
        <dbReference type="Proteomes" id="UP001497392"/>
    </source>
</evidence>
<keyword evidence="1" id="KW-1133">Transmembrane helix</keyword>
<evidence type="ECO:0000313" key="2">
    <source>
        <dbReference type="EMBL" id="CAL5224421.1"/>
    </source>
</evidence>
<keyword evidence="1" id="KW-0472">Membrane</keyword>